<protein>
    <submittedName>
        <fullName evidence="2">Serine hydrolase</fullName>
    </submittedName>
</protein>
<keyword evidence="3" id="KW-1185">Reference proteome</keyword>
<dbReference type="InterPro" id="IPR050789">
    <property type="entry name" value="Diverse_Enzym_Activities"/>
</dbReference>
<accession>A0A5C4SNL5</accession>
<dbReference type="Pfam" id="PF00144">
    <property type="entry name" value="Beta-lactamase"/>
    <property type="match status" value="1"/>
</dbReference>
<name>A0A5C4SNL5_9FLAO</name>
<evidence type="ECO:0000259" key="1">
    <source>
        <dbReference type="Pfam" id="PF00144"/>
    </source>
</evidence>
<sequence>MMKLIKRIGKGIIVFLLLGSLIIAFFYRQEAYRLYKVVTFFEPESISENFRDIESIFPIRLVQKSSQPYAFPYANKAHILPKNFSHNDSVINTQFYLDYTLTDALLVIQNDSIKHEYYSNGFQPTDTHISFSMAKSVISTLIGIAIEEGYIKSIKNTVTEYLPEFEGTGYDGVQIKDVLQMSSGVKFNEDYSDFYSDINIMGRYFAIGKPMRKFAKTLIREREPGTYNQYVSIDTQVLGMILTKATGMSISEYMYKKLWEPIGAEFDAFWIIDNEGMEFALGGLNCTAKDYAKMGQLFLNLGHWKGKQLVPSEWVKASITPDAPHLMPGKRTNAKLKEGYGYQWWIPLGALDEFYAQGIYTQFIYVDPDKDMVIVKLSSNYHFKTDTTHFFRDHELTLYRTIAESL</sequence>
<dbReference type="AlphaFoldDB" id="A0A5C4SNL5"/>
<evidence type="ECO:0000313" key="3">
    <source>
        <dbReference type="Proteomes" id="UP000308713"/>
    </source>
</evidence>
<dbReference type="SUPFAM" id="SSF56601">
    <property type="entry name" value="beta-lactamase/transpeptidase-like"/>
    <property type="match status" value="1"/>
</dbReference>
<dbReference type="Proteomes" id="UP000308713">
    <property type="component" value="Unassembled WGS sequence"/>
</dbReference>
<dbReference type="RefSeq" id="WP_139696018.1">
    <property type="nucleotide sequence ID" value="NZ_CP074074.1"/>
</dbReference>
<dbReference type="PANTHER" id="PTHR43283:SF14">
    <property type="entry name" value="BLL8153 PROTEIN"/>
    <property type="match status" value="1"/>
</dbReference>
<dbReference type="InterPro" id="IPR012338">
    <property type="entry name" value="Beta-lactam/transpept-like"/>
</dbReference>
<dbReference type="GO" id="GO:0016787">
    <property type="term" value="F:hydrolase activity"/>
    <property type="evidence" value="ECO:0007669"/>
    <property type="project" value="UniProtKB-KW"/>
</dbReference>
<dbReference type="OrthoDB" id="9773047at2"/>
<dbReference type="EMBL" id="VDCS01000005">
    <property type="protein sequence ID" value="TNJ45398.1"/>
    <property type="molecule type" value="Genomic_DNA"/>
</dbReference>
<dbReference type="Gene3D" id="3.40.710.10">
    <property type="entry name" value="DD-peptidase/beta-lactamase superfamily"/>
    <property type="match status" value="1"/>
</dbReference>
<keyword evidence="2" id="KW-0378">Hydrolase</keyword>
<reference evidence="2 3" key="1">
    <citation type="submission" date="2019-05" db="EMBL/GenBank/DDBJ databases">
        <title>Tamlana fucoidanivorans sp. nov., isolated from the surface of algae collected from Fujian province in China.</title>
        <authorList>
            <person name="Li J."/>
        </authorList>
    </citation>
    <scope>NUCLEOTIDE SEQUENCE [LARGE SCALE GENOMIC DNA]</scope>
    <source>
        <strain evidence="2 3">CW2-9</strain>
    </source>
</reference>
<dbReference type="PANTHER" id="PTHR43283">
    <property type="entry name" value="BETA-LACTAMASE-RELATED"/>
    <property type="match status" value="1"/>
</dbReference>
<feature type="domain" description="Beta-lactamase-related" evidence="1">
    <location>
        <begin position="122"/>
        <end position="383"/>
    </location>
</feature>
<evidence type="ECO:0000313" key="2">
    <source>
        <dbReference type="EMBL" id="TNJ45398.1"/>
    </source>
</evidence>
<dbReference type="InterPro" id="IPR001466">
    <property type="entry name" value="Beta-lactam-related"/>
</dbReference>
<organism evidence="2 3">
    <name type="scientific">Allotamlana fucoidanivorans</name>
    <dbReference type="NCBI Taxonomy" id="2583814"/>
    <lineage>
        <taxon>Bacteria</taxon>
        <taxon>Pseudomonadati</taxon>
        <taxon>Bacteroidota</taxon>
        <taxon>Flavobacteriia</taxon>
        <taxon>Flavobacteriales</taxon>
        <taxon>Flavobacteriaceae</taxon>
        <taxon>Allotamlana</taxon>
    </lineage>
</organism>
<gene>
    <name evidence="2" type="ORF">FGF67_06725</name>
</gene>
<proteinExistence type="predicted"/>
<comment type="caution">
    <text evidence="2">The sequence shown here is derived from an EMBL/GenBank/DDBJ whole genome shotgun (WGS) entry which is preliminary data.</text>
</comment>